<keyword evidence="3 6" id="KW-0812">Transmembrane</keyword>
<dbReference type="PANTHER" id="PTHR10796:SF130">
    <property type="entry name" value="PATCHED DOMAIN-CONTAINING PROTEIN 3-LIKE PROTEIN"/>
    <property type="match status" value="1"/>
</dbReference>
<name>A0A553P7D1_TIGCA</name>
<feature type="domain" description="SSD" evidence="7">
    <location>
        <begin position="727"/>
        <end position="850"/>
    </location>
</feature>
<evidence type="ECO:0000256" key="4">
    <source>
        <dbReference type="ARBA" id="ARBA00022989"/>
    </source>
</evidence>
<dbReference type="STRING" id="6832.A0A553P7D1"/>
<dbReference type="InterPro" id="IPR053958">
    <property type="entry name" value="HMGCR/SNAP/NPC1-like_SSD"/>
</dbReference>
<dbReference type="SUPFAM" id="SSF82866">
    <property type="entry name" value="Multidrug efflux transporter AcrB transmembrane domain"/>
    <property type="match status" value="2"/>
</dbReference>
<dbReference type="OMA" id="LANIRVC"/>
<evidence type="ECO:0000256" key="3">
    <source>
        <dbReference type="ARBA" id="ARBA00022692"/>
    </source>
</evidence>
<feature type="transmembrane region" description="Helical" evidence="6">
    <location>
        <begin position="828"/>
        <end position="852"/>
    </location>
</feature>
<protein>
    <recommendedName>
        <fullName evidence="7">SSD domain-containing protein</fullName>
    </recommendedName>
</protein>
<dbReference type="Pfam" id="PF03176">
    <property type="entry name" value="MMPL"/>
    <property type="match status" value="1"/>
</dbReference>
<feature type="domain" description="SSD" evidence="7">
    <location>
        <begin position="277"/>
        <end position="438"/>
    </location>
</feature>
<keyword evidence="5 6" id="KW-0472">Membrane</keyword>
<dbReference type="Pfam" id="PF12349">
    <property type="entry name" value="Sterol-sensing"/>
    <property type="match status" value="1"/>
</dbReference>
<feature type="transmembrane region" description="Helical" evidence="6">
    <location>
        <begin position="22"/>
        <end position="38"/>
    </location>
</feature>
<dbReference type="AlphaFoldDB" id="A0A553P7D1"/>
<dbReference type="GO" id="GO:0016020">
    <property type="term" value="C:membrane"/>
    <property type="evidence" value="ECO:0007669"/>
    <property type="project" value="UniProtKB-SubCell"/>
</dbReference>
<reference evidence="8 9" key="1">
    <citation type="journal article" date="2018" name="Nat. Ecol. Evol.">
        <title>Genomic signatures of mitonuclear coevolution across populations of Tigriopus californicus.</title>
        <authorList>
            <person name="Barreto F.S."/>
            <person name="Watson E.T."/>
            <person name="Lima T.G."/>
            <person name="Willett C.S."/>
            <person name="Edmands S."/>
            <person name="Li W."/>
            <person name="Burton R.S."/>
        </authorList>
    </citation>
    <scope>NUCLEOTIDE SEQUENCE [LARGE SCALE GENOMIC DNA]</scope>
    <source>
        <strain evidence="8 9">San Diego</strain>
    </source>
</reference>
<feature type="transmembrane region" description="Helical" evidence="6">
    <location>
        <begin position="306"/>
        <end position="334"/>
    </location>
</feature>
<keyword evidence="9" id="KW-1185">Reference proteome</keyword>
<feature type="transmembrane region" description="Helical" evidence="6">
    <location>
        <begin position="796"/>
        <end position="816"/>
    </location>
</feature>
<feature type="non-terminal residue" evidence="8">
    <location>
        <position position="1"/>
    </location>
</feature>
<proteinExistence type="inferred from homology"/>
<feature type="transmembrane region" description="Helical" evidence="6">
    <location>
        <begin position="702"/>
        <end position="721"/>
    </location>
</feature>
<evidence type="ECO:0000256" key="6">
    <source>
        <dbReference type="SAM" id="Phobius"/>
    </source>
</evidence>
<feature type="transmembrane region" description="Helical" evidence="6">
    <location>
        <begin position="279"/>
        <end position="299"/>
    </location>
</feature>
<sequence length="884" mass="98486">AVSYSYDNSCESVPVMGFLDKFSGFVVGGFESFFYWYGKKVSTYPWYFILGCLLGSGLCGIGLISFSEETNAFKLWVPSNSDFVRNNEWLQRNFPPDTRFNNILITAPNVLTPEVLLQMFRIHEAVAQVDLQDGKSWSDICKNVLELFGYNETTYLALTEEKILQKVRAELPISTTLNRPLDLTELLSLVRDEQGQVIGAKAATMTWLGQVDIDNLDGSTSDTGTGLPVDQLSLDFENAVFDIFEDARANLTELGGDLFINIAKGYDDIAADTIVGDAFMMPVGFTIVFIYVMIMLGGFTCVETRALLSLVGCASIGLTILVTYGLCSAFGLFYGPMHNVIPFLMLGIGIDDMFVIMQCFDNLKPSEVDFSDPVKMIGLTMKHAGVAITVTSLTDFLVFIVGSSTSLPALRSFCLYCGVGIIAVYFFQATFFVAALTLDLRRIEQGRNGLCFCFKHKSFIFEENKKDPISQRIFGFIGRAITIPVVKVIIGVVTLALLGVGIWGTVELQVRFESVWFLPPDSYLRKWFDSRIEFFPSDGELVTVYMTELNYPQELDQIDALAQSLALSTDIVRSTNAWFPDYAEYVNHHIGFGDDGLGIPGEVLTPENFNNFTSQFLTSPLGSRWQPNFHPVEELVCGSPLTPLKMVTFSFTHKRFEATGEKIQAMAKVKELISDQQFSSNVFAMTMEYSNWETDQVIESELYRNLGVSMLCIFVTTLILLANIQASILVMLCVVMTLVDVLGFMHFWGLTIDVVSSIIVIISIGLCVDYSAHIAHTFMTVKGDRNERAVHTLHDIGAAVLNGGISTFIALILLVASDSHVFSSFFRIFLLVVLFGLFHGLIFLPILLSLIGPKPYSHYEEKEKKSLYEANDSKEPVNHVVEKY</sequence>
<organism evidence="8 9">
    <name type="scientific">Tigriopus californicus</name>
    <name type="common">Marine copepod</name>
    <dbReference type="NCBI Taxonomy" id="6832"/>
    <lineage>
        <taxon>Eukaryota</taxon>
        <taxon>Metazoa</taxon>
        <taxon>Ecdysozoa</taxon>
        <taxon>Arthropoda</taxon>
        <taxon>Crustacea</taxon>
        <taxon>Multicrustacea</taxon>
        <taxon>Hexanauplia</taxon>
        <taxon>Copepoda</taxon>
        <taxon>Harpacticoida</taxon>
        <taxon>Harpacticidae</taxon>
        <taxon>Tigriopus</taxon>
    </lineage>
</organism>
<feature type="transmembrane region" description="Helical" evidence="6">
    <location>
        <begin position="45"/>
        <end position="66"/>
    </location>
</feature>
<feature type="transmembrane region" description="Helical" evidence="6">
    <location>
        <begin position="381"/>
        <end position="401"/>
    </location>
</feature>
<dbReference type="Gene3D" id="1.20.1640.10">
    <property type="entry name" value="Multidrug efflux transporter AcrB transmembrane domain"/>
    <property type="match status" value="2"/>
</dbReference>
<keyword evidence="4 6" id="KW-1133">Transmembrane helix</keyword>
<dbReference type="EMBL" id="VCGU01000007">
    <property type="protein sequence ID" value="TRY73596.1"/>
    <property type="molecule type" value="Genomic_DNA"/>
</dbReference>
<feature type="transmembrane region" description="Helical" evidence="6">
    <location>
        <begin position="413"/>
        <end position="438"/>
    </location>
</feature>
<comment type="caution">
    <text evidence="8">The sequence shown here is derived from an EMBL/GenBank/DDBJ whole genome shotgun (WGS) entry which is preliminary data.</text>
</comment>
<accession>A0A553P7D1</accession>
<evidence type="ECO:0000256" key="1">
    <source>
        <dbReference type="ARBA" id="ARBA00004141"/>
    </source>
</evidence>
<dbReference type="InterPro" id="IPR004869">
    <property type="entry name" value="MMPL_dom"/>
</dbReference>
<evidence type="ECO:0000259" key="7">
    <source>
        <dbReference type="PROSITE" id="PS50156"/>
    </source>
</evidence>
<dbReference type="InterPro" id="IPR051697">
    <property type="entry name" value="Patched_domain-protein"/>
</dbReference>
<dbReference type="PROSITE" id="PS50156">
    <property type="entry name" value="SSD"/>
    <property type="match status" value="2"/>
</dbReference>
<evidence type="ECO:0000313" key="8">
    <source>
        <dbReference type="EMBL" id="TRY73596.1"/>
    </source>
</evidence>
<dbReference type="InterPro" id="IPR000731">
    <property type="entry name" value="SSD"/>
</dbReference>
<feature type="transmembrane region" description="Helical" evidence="6">
    <location>
        <begin position="728"/>
        <end position="748"/>
    </location>
</feature>
<evidence type="ECO:0000256" key="2">
    <source>
        <dbReference type="ARBA" id="ARBA00005585"/>
    </source>
</evidence>
<gene>
    <name evidence="8" type="ORF">TCAL_03344</name>
</gene>
<evidence type="ECO:0000313" key="9">
    <source>
        <dbReference type="Proteomes" id="UP000318571"/>
    </source>
</evidence>
<feature type="transmembrane region" description="Helical" evidence="6">
    <location>
        <begin position="480"/>
        <end position="504"/>
    </location>
</feature>
<dbReference type="PANTHER" id="PTHR10796">
    <property type="entry name" value="PATCHED-RELATED"/>
    <property type="match status" value="1"/>
</dbReference>
<dbReference type="Proteomes" id="UP000318571">
    <property type="component" value="Chromosome 3"/>
</dbReference>
<comment type="similarity">
    <text evidence="2">Belongs to the patched family.</text>
</comment>
<comment type="subcellular location">
    <subcellularLocation>
        <location evidence="1">Membrane</location>
        <topology evidence="1">Multi-pass membrane protein</topology>
    </subcellularLocation>
</comment>
<evidence type="ECO:0000256" key="5">
    <source>
        <dbReference type="ARBA" id="ARBA00023136"/>
    </source>
</evidence>
<feature type="transmembrane region" description="Helical" evidence="6">
    <location>
        <begin position="754"/>
        <end position="775"/>
    </location>
</feature>